<organism evidence="1">
    <name type="scientific">marine sediment metagenome</name>
    <dbReference type="NCBI Taxonomy" id="412755"/>
    <lineage>
        <taxon>unclassified sequences</taxon>
        <taxon>metagenomes</taxon>
        <taxon>ecological metagenomes</taxon>
    </lineage>
</organism>
<dbReference type="SUPFAM" id="SSF53335">
    <property type="entry name" value="S-adenosyl-L-methionine-dependent methyltransferases"/>
    <property type="match status" value="1"/>
</dbReference>
<feature type="non-terminal residue" evidence="1">
    <location>
        <position position="1"/>
    </location>
</feature>
<accession>X0XF89</accession>
<sequence>ALDHGMSLKDCSAFNIQFIDGKPIFIDTLSFEKKGSGPWIAYKQFCQHFLAPLALMIYTDVSLNQMLRVYIDGIPLNMASSILPMRTRFKPSLLHHIHIHAKSQKHFGGKTLEKHKRKIRQNALLGMIDNLESTVRKMQWVPKGTEWSEYYSDTNYSSQALVSKQKLLDEYIDRIRPTDVWDLGANNGFFSRTAADKGIPTIAFDIDPAAVEKNYLECVRKGELHILPLLLDLTNPSSGIGWGNEERMSLR</sequence>
<name>X0XF89_9ZZZZ</name>
<reference evidence="1" key="1">
    <citation type="journal article" date="2014" name="Front. Microbiol.">
        <title>High frequency of phylogenetically diverse reductive dehalogenase-homologous genes in deep subseafloor sedimentary metagenomes.</title>
        <authorList>
            <person name="Kawai M."/>
            <person name="Futagami T."/>
            <person name="Toyoda A."/>
            <person name="Takaki Y."/>
            <person name="Nishi S."/>
            <person name="Hori S."/>
            <person name="Arai W."/>
            <person name="Tsubouchi T."/>
            <person name="Morono Y."/>
            <person name="Uchiyama I."/>
            <person name="Ito T."/>
            <person name="Fujiyama A."/>
            <person name="Inagaki F."/>
            <person name="Takami H."/>
        </authorList>
    </citation>
    <scope>NUCLEOTIDE SEQUENCE</scope>
    <source>
        <strain evidence="1">Expedition CK06-06</strain>
    </source>
</reference>
<protein>
    <submittedName>
        <fullName evidence="1">Uncharacterized protein</fullName>
    </submittedName>
</protein>
<proteinExistence type="predicted"/>
<dbReference type="AlphaFoldDB" id="X0XF89"/>
<dbReference type="InterPro" id="IPR029063">
    <property type="entry name" value="SAM-dependent_MTases_sf"/>
</dbReference>
<feature type="non-terminal residue" evidence="1">
    <location>
        <position position="251"/>
    </location>
</feature>
<dbReference type="Gene3D" id="3.40.50.150">
    <property type="entry name" value="Vaccinia Virus protein VP39"/>
    <property type="match status" value="1"/>
</dbReference>
<comment type="caution">
    <text evidence="1">The sequence shown here is derived from an EMBL/GenBank/DDBJ whole genome shotgun (WGS) entry which is preliminary data.</text>
</comment>
<evidence type="ECO:0000313" key="1">
    <source>
        <dbReference type="EMBL" id="GAG41780.1"/>
    </source>
</evidence>
<dbReference type="EMBL" id="BARS01042489">
    <property type="protein sequence ID" value="GAG41780.1"/>
    <property type="molecule type" value="Genomic_DNA"/>
</dbReference>
<gene>
    <name evidence="1" type="ORF">S01H1_64460</name>
</gene>